<dbReference type="KEGG" id="lbc:LACBIDRAFT_330294"/>
<proteinExistence type="predicted"/>
<dbReference type="GeneID" id="6080197"/>
<evidence type="ECO:0000313" key="2">
    <source>
        <dbReference type="Proteomes" id="UP000001194"/>
    </source>
</evidence>
<accession>B0DKU3</accession>
<dbReference type="HOGENOM" id="CLU_1214960_0_0_1"/>
<organism evidence="2">
    <name type="scientific">Laccaria bicolor (strain S238N-H82 / ATCC MYA-4686)</name>
    <name type="common">Bicoloured deceiver</name>
    <name type="synonym">Laccaria laccata var. bicolor</name>
    <dbReference type="NCBI Taxonomy" id="486041"/>
    <lineage>
        <taxon>Eukaryota</taxon>
        <taxon>Fungi</taxon>
        <taxon>Dikarya</taxon>
        <taxon>Basidiomycota</taxon>
        <taxon>Agaricomycotina</taxon>
        <taxon>Agaricomycetes</taxon>
        <taxon>Agaricomycetidae</taxon>
        <taxon>Agaricales</taxon>
        <taxon>Agaricineae</taxon>
        <taxon>Hydnangiaceae</taxon>
        <taxon>Laccaria</taxon>
    </lineage>
</organism>
<dbReference type="AlphaFoldDB" id="B0DKU3"/>
<dbReference type="InParanoid" id="B0DKU3"/>
<evidence type="ECO:0000313" key="1">
    <source>
        <dbReference type="EMBL" id="EDR04799.1"/>
    </source>
</evidence>
<reference evidence="1 2" key="1">
    <citation type="journal article" date="2008" name="Nature">
        <title>The genome of Laccaria bicolor provides insights into mycorrhizal symbiosis.</title>
        <authorList>
            <person name="Martin F."/>
            <person name="Aerts A."/>
            <person name="Ahren D."/>
            <person name="Brun A."/>
            <person name="Danchin E.G.J."/>
            <person name="Duchaussoy F."/>
            <person name="Gibon J."/>
            <person name="Kohler A."/>
            <person name="Lindquist E."/>
            <person name="Pereda V."/>
            <person name="Salamov A."/>
            <person name="Shapiro H.J."/>
            <person name="Wuyts J."/>
            <person name="Blaudez D."/>
            <person name="Buee M."/>
            <person name="Brokstein P."/>
            <person name="Canbaeck B."/>
            <person name="Cohen D."/>
            <person name="Courty P.E."/>
            <person name="Coutinho P.M."/>
            <person name="Delaruelle C."/>
            <person name="Detter J.C."/>
            <person name="Deveau A."/>
            <person name="DiFazio S."/>
            <person name="Duplessis S."/>
            <person name="Fraissinet-Tachet L."/>
            <person name="Lucic E."/>
            <person name="Frey-Klett P."/>
            <person name="Fourrey C."/>
            <person name="Feussner I."/>
            <person name="Gay G."/>
            <person name="Grimwood J."/>
            <person name="Hoegger P.J."/>
            <person name="Jain P."/>
            <person name="Kilaru S."/>
            <person name="Labbe J."/>
            <person name="Lin Y.C."/>
            <person name="Legue V."/>
            <person name="Le Tacon F."/>
            <person name="Marmeisse R."/>
            <person name="Melayah D."/>
            <person name="Montanini B."/>
            <person name="Muratet M."/>
            <person name="Nehls U."/>
            <person name="Niculita-Hirzel H."/>
            <person name="Oudot-Le Secq M.P."/>
            <person name="Peter M."/>
            <person name="Quesneville H."/>
            <person name="Rajashekar B."/>
            <person name="Reich M."/>
            <person name="Rouhier N."/>
            <person name="Schmutz J."/>
            <person name="Yin T."/>
            <person name="Chalot M."/>
            <person name="Henrissat B."/>
            <person name="Kuees U."/>
            <person name="Lucas S."/>
            <person name="Van de Peer Y."/>
            <person name="Podila G.K."/>
            <person name="Polle A."/>
            <person name="Pukkila P.J."/>
            <person name="Richardson P.M."/>
            <person name="Rouze P."/>
            <person name="Sanders I.R."/>
            <person name="Stajich J.E."/>
            <person name="Tunlid A."/>
            <person name="Tuskan G."/>
            <person name="Grigoriev I.V."/>
        </authorList>
    </citation>
    <scope>NUCLEOTIDE SEQUENCE [LARGE SCALE GENOMIC DNA]</scope>
    <source>
        <strain evidence="2">S238N-H82 / ATCC MYA-4686</strain>
    </source>
</reference>
<sequence length="228" mass="25963">MTDILTQIVERGSCKATMIIRYHVVTPGDPDDLFWHLLQMCTYHMDNGRGLLLEDGVGLSAEPFSVSVWYNKFFQVSRQESLAYGTTILGFLVRSIMGWGFRGARPAAELLKKSIRAFVELLVSKTSKKETCGYFGYVSYSQLTAANREGNFVALIYYRMILGYYSNIPKHVLKCSGRPQNDQCDDGGITTEQCIIVSSNVMRLEFQQRPRWGIKMQVEHYLKMNPNA</sequence>
<dbReference type="Proteomes" id="UP000001194">
    <property type="component" value="Unassembled WGS sequence"/>
</dbReference>
<name>B0DKU3_LACBS</name>
<dbReference type="OrthoDB" id="9995306at2759"/>
<dbReference type="EMBL" id="DS547116">
    <property type="protein sequence ID" value="EDR04799.1"/>
    <property type="molecule type" value="Genomic_DNA"/>
</dbReference>
<keyword evidence="2" id="KW-1185">Reference proteome</keyword>
<protein>
    <submittedName>
        <fullName evidence="1">Predicted protein</fullName>
    </submittedName>
</protein>
<dbReference type="RefSeq" id="XP_001884623.1">
    <property type="nucleotide sequence ID" value="XM_001884588.1"/>
</dbReference>
<gene>
    <name evidence="1" type="ORF">LACBIDRAFT_330294</name>
</gene>